<dbReference type="InterPro" id="IPR011600">
    <property type="entry name" value="Pept_C14_caspase"/>
</dbReference>
<comment type="caution">
    <text evidence="2">The sequence shown here is derived from an EMBL/GenBank/DDBJ whole genome shotgun (WGS) entry which is preliminary data.</text>
</comment>
<feature type="non-terminal residue" evidence="2">
    <location>
        <position position="122"/>
    </location>
</feature>
<dbReference type="Pfam" id="PF00656">
    <property type="entry name" value="Peptidase_C14"/>
    <property type="match status" value="1"/>
</dbReference>
<feature type="domain" description="Caspase family p20" evidence="1">
    <location>
        <begin position="1"/>
        <end position="43"/>
    </location>
</feature>
<proteinExistence type="predicted"/>
<evidence type="ECO:0000313" key="2">
    <source>
        <dbReference type="EMBL" id="ETO11545.1"/>
    </source>
</evidence>
<dbReference type="GO" id="GO:0006508">
    <property type="term" value="P:proteolysis"/>
    <property type="evidence" value="ECO:0007669"/>
    <property type="project" value="InterPro"/>
</dbReference>
<dbReference type="OrthoDB" id="6097640at2759"/>
<keyword evidence="3" id="KW-1185">Reference proteome</keyword>
<protein>
    <submittedName>
        <fullName evidence="2">Caspase 8-like protein</fullName>
    </submittedName>
</protein>
<dbReference type="GO" id="GO:0004197">
    <property type="term" value="F:cysteine-type endopeptidase activity"/>
    <property type="evidence" value="ECO:0007669"/>
    <property type="project" value="InterPro"/>
</dbReference>
<dbReference type="InterPro" id="IPR029030">
    <property type="entry name" value="Caspase-like_dom_sf"/>
</dbReference>
<dbReference type="Gene3D" id="3.40.50.1460">
    <property type="match status" value="1"/>
</dbReference>
<dbReference type="Proteomes" id="UP000023152">
    <property type="component" value="Unassembled WGS sequence"/>
</dbReference>
<evidence type="ECO:0000313" key="3">
    <source>
        <dbReference type="Proteomes" id="UP000023152"/>
    </source>
</evidence>
<dbReference type="EMBL" id="ASPP01022357">
    <property type="protein sequence ID" value="ETO11545.1"/>
    <property type="molecule type" value="Genomic_DNA"/>
</dbReference>
<gene>
    <name evidence="2" type="ORF">RFI_25831</name>
</gene>
<accession>X6MER1</accession>
<dbReference type="SUPFAM" id="SSF52129">
    <property type="entry name" value="Caspase-like"/>
    <property type="match status" value="1"/>
</dbReference>
<dbReference type="AlphaFoldDB" id="X6MER1"/>
<name>X6MER1_RETFI</name>
<organism evidence="2 3">
    <name type="scientific">Reticulomyxa filosa</name>
    <dbReference type="NCBI Taxonomy" id="46433"/>
    <lineage>
        <taxon>Eukaryota</taxon>
        <taxon>Sar</taxon>
        <taxon>Rhizaria</taxon>
        <taxon>Retaria</taxon>
        <taxon>Foraminifera</taxon>
        <taxon>Monothalamids</taxon>
        <taxon>Reticulomyxidae</taxon>
        <taxon>Reticulomyxa</taxon>
    </lineage>
</organism>
<reference evidence="2 3" key="1">
    <citation type="journal article" date="2013" name="Curr. Biol.">
        <title>The Genome of the Foraminiferan Reticulomyxa filosa.</title>
        <authorList>
            <person name="Glockner G."/>
            <person name="Hulsmann N."/>
            <person name="Schleicher M."/>
            <person name="Noegel A.A."/>
            <person name="Eichinger L."/>
            <person name="Gallinger C."/>
            <person name="Pawlowski J."/>
            <person name="Sierra R."/>
            <person name="Euteneuer U."/>
            <person name="Pillet L."/>
            <person name="Moustafa A."/>
            <person name="Platzer M."/>
            <person name="Groth M."/>
            <person name="Szafranski K."/>
            <person name="Schliwa M."/>
        </authorList>
    </citation>
    <scope>NUCLEOTIDE SEQUENCE [LARGE SCALE GENOMIC DNA]</scope>
</reference>
<dbReference type="InterPro" id="IPR001309">
    <property type="entry name" value="Pept_C14_p20"/>
</dbReference>
<sequence length="122" mass="14247">MLITSDGESLSIDEIRASFNCDKIKSFKDFPKIFIIDVCRGENIPTAHTTTMMREKVEKEEMQLLGHNDDGFLIIWSTTQGYQIGDFSFVVMSKYKSGYPFKQMLNDVRQEIRKRNNGEWYC</sequence>
<evidence type="ECO:0000259" key="1">
    <source>
        <dbReference type="PROSITE" id="PS50208"/>
    </source>
</evidence>
<dbReference type="PROSITE" id="PS50208">
    <property type="entry name" value="CASPASE_P20"/>
    <property type="match status" value="1"/>
</dbReference>